<evidence type="ECO:0000259" key="12">
    <source>
        <dbReference type="PROSITE" id="PS50873"/>
    </source>
</evidence>
<keyword evidence="6" id="KW-0349">Heme</keyword>
<evidence type="ECO:0000256" key="9">
    <source>
        <dbReference type="ARBA" id="ARBA00023004"/>
    </source>
</evidence>
<dbReference type="InterPro" id="IPR010255">
    <property type="entry name" value="Haem_peroxidase_sf"/>
</dbReference>
<dbReference type="PRINTS" id="PR00461">
    <property type="entry name" value="PLPEROXIDASE"/>
</dbReference>
<dbReference type="InterPro" id="IPR000823">
    <property type="entry name" value="Peroxidase_pln"/>
</dbReference>
<dbReference type="PANTHER" id="PTHR31517">
    <property type="match status" value="1"/>
</dbReference>
<dbReference type="InterPro" id="IPR019793">
    <property type="entry name" value="Peroxidases_heam-ligand_BS"/>
</dbReference>
<keyword evidence="11" id="KW-0812">Transmembrane</keyword>
<comment type="catalytic activity">
    <reaction evidence="1">
        <text>2 a phenolic donor + H2O2 = 2 a phenolic radical donor + 2 H2O</text>
        <dbReference type="Rhea" id="RHEA:56136"/>
        <dbReference type="ChEBI" id="CHEBI:15377"/>
        <dbReference type="ChEBI" id="CHEBI:16240"/>
        <dbReference type="ChEBI" id="CHEBI:139520"/>
        <dbReference type="ChEBI" id="CHEBI:139521"/>
        <dbReference type="EC" id="1.11.1.7"/>
    </reaction>
</comment>
<dbReference type="PROSITE" id="PS00436">
    <property type="entry name" value="PEROXIDASE_2"/>
    <property type="match status" value="1"/>
</dbReference>
<dbReference type="PANTHER" id="PTHR31517:SF48">
    <property type="entry name" value="PEROXIDASE 16-RELATED"/>
    <property type="match status" value="1"/>
</dbReference>
<dbReference type="Proteomes" id="UP001497522">
    <property type="component" value="Chromosome 2"/>
</dbReference>
<evidence type="ECO:0000256" key="11">
    <source>
        <dbReference type="SAM" id="Phobius"/>
    </source>
</evidence>
<dbReference type="Gene3D" id="1.10.420.10">
    <property type="entry name" value="Peroxidase, domain 2"/>
    <property type="match status" value="1"/>
</dbReference>
<proteinExistence type="inferred from homology"/>
<evidence type="ECO:0000256" key="10">
    <source>
        <dbReference type="ARBA" id="ARBA00023157"/>
    </source>
</evidence>
<evidence type="ECO:0000256" key="2">
    <source>
        <dbReference type="ARBA" id="ARBA00001913"/>
    </source>
</evidence>
<keyword evidence="7" id="KW-0479">Metal-binding</keyword>
<evidence type="ECO:0000256" key="3">
    <source>
        <dbReference type="ARBA" id="ARBA00001970"/>
    </source>
</evidence>
<keyword evidence="11" id="KW-0472">Membrane</keyword>
<dbReference type="PROSITE" id="PS50873">
    <property type="entry name" value="PEROXIDASE_4"/>
    <property type="match status" value="1"/>
</dbReference>
<comment type="similarity">
    <text evidence="4">Belongs to the peroxidase family. Ascorbate peroxidase subfamily.</text>
</comment>
<evidence type="ECO:0000313" key="13">
    <source>
        <dbReference type="EMBL" id="CAK9870798.1"/>
    </source>
</evidence>
<dbReference type="InterPro" id="IPR033905">
    <property type="entry name" value="Secretory_peroxidase"/>
</dbReference>
<evidence type="ECO:0000256" key="4">
    <source>
        <dbReference type="ARBA" id="ARBA00006873"/>
    </source>
</evidence>
<dbReference type="CDD" id="cd00693">
    <property type="entry name" value="secretory_peroxidase"/>
    <property type="match status" value="1"/>
</dbReference>
<dbReference type="InterPro" id="IPR002016">
    <property type="entry name" value="Haem_peroxidase"/>
</dbReference>
<evidence type="ECO:0000256" key="7">
    <source>
        <dbReference type="ARBA" id="ARBA00022723"/>
    </source>
</evidence>
<organism evidence="13 14">
    <name type="scientific">Sphagnum jensenii</name>
    <dbReference type="NCBI Taxonomy" id="128206"/>
    <lineage>
        <taxon>Eukaryota</taxon>
        <taxon>Viridiplantae</taxon>
        <taxon>Streptophyta</taxon>
        <taxon>Embryophyta</taxon>
        <taxon>Bryophyta</taxon>
        <taxon>Sphagnophytina</taxon>
        <taxon>Sphagnopsida</taxon>
        <taxon>Sphagnales</taxon>
        <taxon>Sphagnaceae</taxon>
        <taxon>Sphagnum</taxon>
    </lineage>
</organism>
<feature type="domain" description="Plant heme peroxidase family profile" evidence="12">
    <location>
        <begin position="126"/>
        <end position="427"/>
    </location>
</feature>
<comment type="cofactor">
    <cofactor evidence="3">
        <name>heme b</name>
        <dbReference type="ChEBI" id="CHEBI:60344"/>
    </cofactor>
</comment>
<dbReference type="Pfam" id="PF00141">
    <property type="entry name" value="peroxidase"/>
    <property type="match status" value="1"/>
</dbReference>
<dbReference type="Gene3D" id="1.10.520.10">
    <property type="match status" value="1"/>
</dbReference>
<keyword evidence="11" id="KW-1133">Transmembrane helix</keyword>
<dbReference type="PRINTS" id="PR00458">
    <property type="entry name" value="PEROXIDASE"/>
</dbReference>
<evidence type="ECO:0000256" key="8">
    <source>
        <dbReference type="ARBA" id="ARBA00023002"/>
    </source>
</evidence>
<feature type="transmembrane region" description="Helical" evidence="11">
    <location>
        <begin position="52"/>
        <end position="69"/>
    </location>
</feature>
<reference evidence="13 14" key="1">
    <citation type="submission" date="2024-03" db="EMBL/GenBank/DDBJ databases">
        <authorList>
            <consortium name="ELIXIR-Norway"/>
            <consortium name="Elixir Norway"/>
        </authorList>
    </citation>
    <scope>NUCLEOTIDE SEQUENCE [LARGE SCALE GENOMIC DNA]</scope>
</reference>
<keyword evidence="8" id="KW-0560">Oxidoreductase</keyword>
<dbReference type="PROSITE" id="PS00435">
    <property type="entry name" value="PEROXIDASE_1"/>
    <property type="match status" value="1"/>
</dbReference>
<evidence type="ECO:0000313" key="14">
    <source>
        <dbReference type="Proteomes" id="UP001497522"/>
    </source>
</evidence>
<dbReference type="SUPFAM" id="SSF48113">
    <property type="entry name" value="Heme-dependent peroxidases"/>
    <property type="match status" value="1"/>
</dbReference>
<protein>
    <recommendedName>
        <fullName evidence="12">Plant heme peroxidase family profile domain-containing protein</fullName>
    </recommendedName>
</protein>
<keyword evidence="9" id="KW-0408">Iron</keyword>
<gene>
    <name evidence="13" type="ORF">CSSPJE1EN2_LOCUS13466</name>
</gene>
<keyword evidence="10" id="KW-1015">Disulfide bond</keyword>
<dbReference type="EMBL" id="OZ023703">
    <property type="protein sequence ID" value="CAK9870798.1"/>
    <property type="molecule type" value="Genomic_DNA"/>
</dbReference>
<dbReference type="InterPro" id="IPR019794">
    <property type="entry name" value="Peroxidases_AS"/>
</dbReference>
<evidence type="ECO:0000256" key="5">
    <source>
        <dbReference type="ARBA" id="ARBA00022559"/>
    </source>
</evidence>
<keyword evidence="5" id="KW-0575">Peroxidase</keyword>
<accession>A0ABP1B6L8</accession>
<name>A0ABP1B6L8_9BRYO</name>
<evidence type="ECO:0000256" key="6">
    <source>
        <dbReference type="ARBA" id="ARBA00022617"/>
    </source>
</evidence>
<keyword evidence="14" id="KW-1185">Reference proteome</keyword>
<evidence type="ECO:0000256" key="1">
    <source>
        <dbReference type="ARBA" id="ARBA00000189"/>
    </source>
</evidence>
<sequence length="448" mass="49407">MASCLLQHSRVAAATMKSSSSSSSSSLQHNTRRLKPFFKGVGGDYKCSTRSWVAFVFYVPCLLLMVLWLDVTEAHFRVVPSGSASTASQQRRTAPLPAAEEEDFVDVVVSDLGRRSDPTSSPAAAALKVDFYKNACPQLHEIVQKVVATEFQLDPTSAGPQLRLFFHDCFVGGCDASVLLNSTDVNQAEKDAAVNFSLGSFFVIDEIKQQLEQECPGVVSCADVLALVAVYSVKQAGGPLYEIDLGRRDGLTSYAASSETFLPAFSLNVSGLLEDFHVVGLNLLDLVVLSGAHTIGQAHCNSIVDRLYPQVDPQYPKYYSKQLVANCTDNGYLKLPNYDNNTQFFNDPITPTRFDNQYFKNLEANLGLFTSDESLFNDERTRKLVETYASNQDAFFKQFGISLRRMGKIGVLTGTQGQIRNQCWVRNSHNLRASTRVQGPKLRNVDKA</sequence>
<comment type="cofactor">
    <cofactor evidence="2">
        <name>Ca(2+)</name>
        <dbReference type="ChEBI" id="CHEBI:29108"/>
    </cofactor>
</comment>